<evidence type="ECO:0008006" key="3">
    <source>
        <dbReference type="Google" id="ProtNLM"/>
    </source>
</evidence>
<name>A0A177NP91_9GAMM</name>
<dbReference type="OrthoDB" id="9814866at2"/>
<reference evidence="1 2" key="1">
    <citation type="submission" date="2016-03" db="EMBL/GenBank/DDBJ databases">
        <authorList>
            <person name="Ploux O."/>
        </authorList>
    </citation>
    <scope>NUCLEOTIDE SEQUENCE [LARGE SCALE GENOMIC DNA]</scope>
    <source>
        <strain evidence="1 2">R-45378</strain>
    </source>
</reference>
<sequence>MNALIEKHTPKLLNAMVDVRNFETRLAQLNDWWGKITLIGKINSHNVAPTILDDMARTQSKFGELQRKLTHNLLVENVQKLVLDNASKAQVAIDLLVRNLFERTADVGFLATDDDIRVFLAQAEPEPEQVRFIENRLREYVKKYSVYDEIAIFDAQGRLRAHLDPDNRIEGSDPLVAETLHSDRDYLETFRYSVLQAERRRSLIYSCKITETDQKNSRVLGVLCLCFRFEDEMRGIFSDLLAAGDRGIIAILDAERRVIASSNEQLLPVDTRFPRSDAVGLVNFQGQDYIVNTRPGNGYQGYYGLGWRGQMMTRLDFAFGRAGDELGGADYSEIIGQSDSFPPELKEIHKASVDINADLGLLVLNGKIASARQNAAEFMPVLEAIKQIGTDIAGIFAASVNSLQEVTVMSSHLNNAGFLASLAVNIMDRNLYERANDCRWWALTSAFRRNLAKTETSAAEKRQMCEILAYINALYTVYTNLYLYDAHGEIVAVSDATQTALIGSKADEASGCRTVLNNADSQHYGVSDFVPSRFYQGRHTYIYNAAVTDPAGNGRVVGGIGIVFDSEPQFSAMLREILPKEAGGAPLKNSFAAFTDRQGRILGLANHGHYRVGERLPLDDNHFALKNGQTSSSLLRHEGANYVLGVAAGKGYREYKTADGYCNDVLAFVFIPL</sequence>
<evidence type="ECO:0000313" key="1">
    <source>
        <dbReference type="EMBL" id="OAI19886.1"/>
    </source>
</evidence>
<dbReference type="EMBL" id="LUUJ01000044">
    <property type="protein sequence ID" value="OAI19886.1"/>
    <property type="molecule type" value="Genomic_DNA"/>
</dbReference>
<accession>A0A177NP91</accession>
<dbReference type="AlphaFoldDB" id="A0A177NP91"/>
<comment type="caution">
    <text evidence="1">The sequence shown here is derived from an EMBL/GenBank/DDBJ whole genome shotgun (WGS) entry which is preliminary data.</text>
</comment>
<gene>
    <name evidence="1" type="ORF">A1507_05920</name>
</gene>
<organism evidence="1 2">
    <name type="scientific">Methylomonas koyamae</name>
    <dbReference type="NCBI Taxonomy" id="702114"/>
    <lineage>
        <taxon>Bacteria</taxon>
        <taxon>Pseudomonadati</taxon>
        <taxon>Pseudomonadota</taxon>
        <taxon>Gammaproteobacteria</taxon>
        <taxon>Methylococcales</taxon>
        <taxon>Methylococcaceae</taxon>
        <taxon>Methylomonas</taxon>
    </lineage>
</organism>
<protein>
    <recommendedName>
        <fullName evidence="3">Chemotaxis protein CheW</fullName>
    </recommendedName>
</protein>
<proteinExistence type="predicted"/>
<dbReference type="RefSeq" id="WP_064039309.1">
    <property type="nucleotide sequence ID" value="NZ_LUUJ01000044.1"/>
</dbReference>
<evidence type="ECO:0000313" key="2">
    <source>
        <dbReference type="Proteomes" id="UP000077857"/>
    </source>
</evidence>
<dbReference type="Proteomes" id="UP000077857">
    <property type="component" value="Unassembled WGS sequence"/>
</dbReference>